<dbReference type="Proteomes" id="UP000001542">
    <property type="component" value="Unassembled WGS sequence"/>
</dbReference>
<dbReference type="AlphaFoldDB" id="A2F4N6"/>
<name>A2F4N6_TRIV3</name>
<keyword evidence="2" id="KW-1185">Reference proteome</keyword>
<organism evidence="1 2">
    <name type="scientific">Trichomonas vaginalis (strain ATCC PRA-98 / G3)</name>
    <dbReference type="NCBI Taxonomy" id="412133"/>
    <lineage>
        <taxon>Eukaryota</taxon>
        <taxon>Metamonada</taxon>
        <taxon>Parabasalia</taxon>
        <taxon>Trichomonadida</taxon>
        <taxon>Trichomonadidae</taxon>
        <taxon>Trichomonas</taxon>
    </lineage>
</organism>
<dbReference type="VEuPathDB" id="TrichDB:TVAG_330700"/>
<reference evidence="1" key="1">
    <citation type="submission" date="2006-10" db="EMBL/GenBank/DDBJ databases">
        <authorList>
            <person name="Amadeo P."/>
            <person name="Zhao Q."/>
            <person name="Wortman J."/>
            <person name="Fraser-Liggett C."/>
            <person name="Carlton J."/>
        </authorList>
    </citation>
    <scope>NUCLEOTIDE SEQUENCE</scope>
    <source>
        <strain evidence="1">G3</strain>
    </source>
</reference>
<dbReference type="InParanoid" id="A2F4N6"/>
<sequence length="229" mass="25923">MNTNFSLVDKERGLYATKDGKLFLTEPGTRELTRSPLLFTPPIRVLASEEYDPYAIVLTANGMLSVLSIPEKRIIKNIAVPGNSGVIETIVLTKKDDKVIITLCGTRGHFRLQDNHWNLVVEPLDTLMANPDTKTSAQCAKLENDIACAIEERSFEKYSNSVQKYLVYMATFCSKSAFIEIWYEIIHAELPFEAPILTNFWRETLDILSSIERIASLTDELEMSLNQEI</sequence>
<reference evidence="1" key="2">
    <citation type="journal article" date="2007" name="Science">
        <title>Draft genome sequence of the sexually transmitted pathogen Trichomonas vaginalis.</title>
        <authorList>
            <person name="Carlton J.M."/>
            <person name="Hirt R.P."/>
            <person name="Silva J.C."/>
            <person name="Delcher A.L."/>
            <person name="Schatz M."/>
            <person name="Zhao Q."/>
            <person name="Wortman J.R."/>
            <person name="Bidwell S.L."/>
            <person name="Alsmark U.C.M."/>
            <person name="Besteiro S."/>
            <person name="Sicheritz-Ponten T."/>
            <person name="Noel C.J."/>
            <person name="Dacks J.B."/>
            <person name="Foster P.G."/>
            <person name="Simillion C."/>
            <person name="Van de Peer Y."/>
            <person name="Miranda-Saavedra D."/>
            <person name="Barton G.J."/>
            <person name="Westrop G.D."/>
            <person name="Mueller S."/>
            <person name="Dessi D."/>
            <person name="Fiori P.L."/>
            <person name="Ren Q."/>
            <person name="Paulsen I."/>
            <person name="Zhang H."/>
            <person name="Bastida-Corcuera F.D."/>
            <person name="Simoes-Barbosa A."/>
            <person name="Brown M.T."/>
            <person name="Hayes R.D."/>
            <person name="Mukherjee M."/>
            <person name="Okumura C.Y."/>
            <person name="Schneider R."/>
            <person name="Smith A.J."/>
            <person name="Vanacova S."/>
            <person name="Villalvazo M."/>
            <person name="Haas B.J."/>
            <person name="Pertea M."/>
            <person name="Feldblyum T.V."/>
            <person name="Utterback T.R."/>
            <person name="Shu C.L."/>
            <person name="Osoegawa K."/>
            <person name="de Jong P.J."/>
            <person name="Hrdy I."/>
            <person name="Horvathova L."/>
            <person name="Zubacova Z."/>
            <person name="Dolezal P."/>
            <person name="Malik S.B."/>
            <person name="Logsdon J.M. Jr."/>
            <person name="Henze K."/>
            <person name="Gupta A."/>
            <person name="Wang C.C."/>
            <person name="Dunne R.L."/>
            <person name="Upcroft J.A."/>
            <person name="Upcroft P."/>
            <person name="White O."/>
            <person name="Salzberg S.L."/>
            <person name="Tang P."/>
            <person name="Chiu C.-H."/>
            <person name="Lee Y.-S."/>
            <person name="Embley T.M."/>
            <person name="Coombs G.H."/>
            <person name="Mottram J.C."/>
            <person name="Tachezy J."/>
            <person name="Fraser-Liggett C.M."/>
            <person name="Johnson P.J."/>
        </authorList>
    </citation>
    <scope>NUCLEOTIDE SEQUENCE [LARGE SCALE GENOMIC DNA]</scope>
    <source>
        <strain evidence="1">G3</strain>
    </source>
</reference>
<dbReference type="RefSeq" id="XP_001313070.1">
    <property type="nucleotide sequence ID" value="XM_001313069.1"/>
</dbReference>
<proteinExistence type="predicted"/>
<accession>A2F4N6</accession>
<dbReference type="EMBL" id="DS113612">
    <property type="protein sequence ID" value="EAY00141.1"/>
    <property type="molecule type" value="Genomic_DNA"/>
</dbReference>
<dbReference type="OrthoDB" id="10261781at2759"/>
<dbReference type="KEGG" id="tva:4757960"/>
<dbReference type="VEuPathDB" id="TrichDB:TVAGG3_0583590"/>
<protein>
    <submittedName>
        <fullName evidence="1">Uncharacterized protein</fullName>
    </submittedName>
</protein>
<evidence type="ECO:0000313" key="1">
    <source>
        <dbReference type="EMBL" id="EAY00141.1"/>
    </source>
</evidence>
<dbReference type="SMR" id="A2F4N6"/>
<gene>
    <name evidence="1" type="ORF">TVAG_330700</name>
</gene>
<evidence type="ECO:0000313" key="2">
    <source>
        <dbReference type="Proteomes" id="UP000001542"/>
    </source>
</evidence>